<accession>A0A7X3BVR2</accession>
<evidence type="ECO:0000313" key="2">
    <source>
        <dbReference type="EMBL" id="MTT76442.1"/>
    </source>
</evidence>
<dbReference type="EMBL" id="WNBW01000007">
    <property type="protein sequence ID" value="MTU04506.1"/>
    <property type="molecule type" value="Genomic_DNA"/>
</dbReference>
<organism evidence="2 5">
    <name type="scientific">Phascolarctobacterium faecium</name>
    <dbReference type="NCBI Taxonomy" id="33025"/>
    <lineage>
        <taxon>Bacteria</taxon>
        <taxon>Bacillati</taxon>
        <taxon>Bacillota</taxon>
        <taxon>Negativicutes</taxon>
        <taxon>Acidaminococcales</taxon>
        <taxon>Acidaminococcaceae</taxon>
        <taxon>Phascolarctobacterium</taxon>
    </lineage>
</organism>
<keyword evidence="1" id="KW-0732">Signal</keyword>
<feature type="chain" id="PRO_5039577287" evidence="1">
    <location>
        <begin position="24"/>
        <end position="191"/>
    </location>
</feature>
<dbReference type="RefSeq" id="WP_149877342.1">
    <property type="nucleotide sequence ID" value="NZ_WNBG01000008.1"/>
</dbReference>
<keyword evidence="4" id="KW-1185">Reference proteome</keyword>
<dbReference type="EMBL" id="WNBM01000007">
    <property type="protein sequence ID" value="MTT76442.1"/>
    <property type="molecule type" value="Genomic_DNA"/>
</dbReference>
<proteinExistence type="predicted"/>
<feature type="signal peptide" evidence="1">
    <location>
        <begin position="1"/>
        <end position="23"/>
    </location>
</feature>
<evidence type="ECO:0000313" key="4">
    <source>
        <dbReference type="Proteomes" id="UP000443070"/>
    </source>
</evidence>
<evidence type="ECO:0000313" key="5">
    <source>
        <dbReference type="Proteomes" id="UP000484547"/>
    </source>
</evidence>
<dbReference type="Proteomes" id="UP000443070">
    <property type="component" value="Unassembled WGS sequence"/>
</dbReference>
<protein>
    <submittedName>
        <fullName evidence="2">Uncharacterized protein</fullName>
    </submittedName>
</protein>
<comment type="caution">
    <text evidence="2">The sequence shown here is derived from an EMBL/GenBank/DDBJ whole genome shotgun (WGS) entry which is preliminary data.</text>
</comment>
<evidence type="ECO:0000256" key="1">
    <source>
        <dbReference type="SAM" id="SignalP"/>
    </source>
</evidence>
<reference evidence="4 5" key="1">
    <citation type="journal article" date="2019" name="Nat. Med.">
        <title>A library of human gut bacterial isolates paired with longitudinal multiomics data enables mechanistic microbiome research.</title>
        <authorList>
            <person name="Poyet M."/>
            <person name="Groussin M."/>
            <person name="Gibbons S.M."/>
            <person name="Avila-Pacheco J."/>
            <person name="Jiang X."/>
            <person name="Kearney S.M."/>
            <person name="Perrotta A.R."/>
            <person name="Berdy B."/>
            <person name="Zhao S."/>
            <person name="Lieberman T.D."/>
            <person name="Swanson P.K."/>
            <person name="Smith M."/>
            <person name="Roesemann S."/>
            <person name="Alexander J.E."/>
            <person name="Rich S.A."/>
            <person name="Livny J."/>
            <person name="Vlamakis H."/>
            <person name="Clish C."/>
            <person name="Bullock K."/>
            <person name="Deik A."/>
            <person name="Scott J."/>
            <person name="Pierce K.A."/>
            <person name="Xavier R.J."/>
            <person name="Alm E.J."/>
        </authorList>
    </citation>
    <scope>NUCLEOTIDE SEQUENCE [LARGE SCALE GENOMIC DNA]</scope>
    <source>
        <strain evidence="2 5">BIOML-A13</strain>
        <strain evidence="3 4">BIOML-A3</strain>
    </source>
</reference>
<evidence type="ECO:0000313" key="3">
    <source>
        <dbReference type="EMBL" id="MTU04506.1"/>
    </source>
</evidence>
<sequence length="191" mass="21979">MKKFNGLLLAVLLTIVAIVPNTAAAFADQPVAFVVFDNSGNVTQQVYKMWREPVRWAYHFPDFKLVDTDRTKKVTEENIFTGHGKSVVDQSVTRKIAEEIPAEALVLVIVHDMYEQMVQGMIWRNEDGSTYVRTVLNADIYVYRKDGDRFSKKRIRENEIKELGNQTAPEETMKWAISKQVNIMENRPVIN</sequence>
<dbReference type="AlphaFoldDB" id="A0A7X3BVR2"/>
<dbReference type="Proteomes" id="UP000484547">
    <property type="component" value="Unassembled WGS sequence"/>
</dbReference>
<name>A0A7X3BVR2_9FIRM</name>
<gene>
    <name evidence="2" type="ORF">GMD11_09205</name>
    <name evidence="3" type="ORF">GMD18_08860</name>
</gene>